<dbReference type="OrthoDB" id="74764at2759"/>
<evidence type="ECO:0000313" key="3">
    <source>
        <dbReference type="EMBL" id="QDS71885.1"/>
    </source>
</evidence>
<dbReference type="EMBL" id="CP042190">
    <property type="protein sequence ID" value="QDS71885.1"/>
    <property type="molecule type" value="Genomic_DNA"/>
</dbReference>
<dbReference type="InterPro" id="IPR002889">
    <property type="entry name" value="WSC_carb-bd"/>
</dbReference>
<name>A0A517L8B6_9PEZI</name>
<evidence type="ECO:0000259" key="2">
    <source>
        <dbReference type="PROSITE" id="PS51212"/>
    </source>
</evidence>
<dbReference type="AlphaFoldDB" id="A0A517L8B6"/>
<protein>
    <recommendedName>
        <fullName evidence="2">WSC domain-containing protein</fullName>
    </recommendedName>
</protein>
<dbReference type="Pfam" id="PF09362">
    <property type="entry name" value="DUF1996"/>
    <property type="match status" value="1"/>
</dbReference>
<evidence type="ECO:0000313" key="4">
    <source>
        <dbReference type="Proteomes" id="UP000316270"/>
    </source>
</evidence>
<feature type="region of interest" description="Disordered" evidence="1">
    <location>
        <begin position="288"/>
        <end position="307"/>
    </location>
</feature>
<keyword evidence="4" id="KW-1185">Reference proteome</keyword>
<dbReference type="STRING" id="50376.A0A517L8B6"/>
<proteinExistence type="predicted"/>
<reference evidence="3 4" key="1">
    <citation type="submission" date="2019-07" db="EMBL/GenBank/DDBJ databases">
        <title>Finished genome of Venturia effusa.</title>
        <authorList>
            <person name="Young C.A."/>
            <person name="Cox M.P."/>
            <person name="Ganley A.R.D."/>
            <person name="David W.J."/>
        </authorList>
    </citation>
    <scope>NUCLEOTIDE SEQUENCE [LARGE SCALE GENOMIC DNA]</scope>
    <source>
        <strain evidence="4">albino</strain>
    </source>
</reference>
<dbReference type="PANTHER" id="PTHR43662">
    <property type="match status" value="1"/>
</dbReference>
<organism evidence="3 4">
    <name type="scientific">Venturia effusa</name>
    <dbReference type="NCBI Taxonomy" id="50376"/>
    <lineage>
        <taxon>Eukaryota</taxon>
        <taxon>Fungi</taxon>
        <taxon>Dikarya</taxon>
        <taxon>Ascomycota</taxon>
        <taxon>Pezizomycotina</taxon>
        <taxon>Dothideomycetes</taxon>
        <taxon>Pleosporomycetidae</taxon>
        <taxon>Venturiales</taxon>
        <taxon>Venturiaceae</taxon>
        <taxon>Venturia</taxon>
    </lineage>
</organism>
<accession>A0A517L8B6</accession>
<dbReference type="PROSITE" id="PS51212">
    <property type="entry name" value="WSC"/>
    <property type="match status" value="1"/>
</dbReference>
<dbReference type="PANTHER" id="PTHR43662:SF3">
    <property type="entry name" value="DOMAIN PROTEIN, PUTATIVE (AFU_ORTHOLOGUE AFUA_6G11970)-RELATED"/>
    <property type="match status" value="1"/>
</dbReference>
<dbReference type="InterPro" id="IPR018535">
    <property type="entry name" value="DUF1996"/>
</dbReference>
<dbReference type="Proteomes" id="UP000316270">
    <property type="component" value="Chromosome 6"/>
</dbReference>
<evidence type="ECO:0000256" key="1">
    <source>
        <dbReference type="SAM" id="MobiDB-lite"/>
    </source>
</evidence>
<gene>
    <name evidence="3" type="ORF">FKW77_010173</name>
</gene>
<feature type="domain" description="WSC" evidence="2">
    <location>
        <begin position="332"/>
        <end position="428"/>
    </location>
</feature>
<dbReference type="SMART" id="SM00321">
    <property type="entry name" value="WSC"/>
    <property type="match status" value="1"/>
</dbReference>
<dbReference type="Pfam" id="PF01822">
    <property type="entry name" value="WSC"/>
    <property type="match status" value="1"/>
</dbReference>
<sequence length="429" mass="46221">MLTGRVDPVVNPGAISAHAHNIVGGYNIGMNSSYDDMLDSKCTSCEIAADKSAYWTPQLYYQHSNGTFQDVPNGGMIAYYLGRGDDLKNVKPFPRGFKMLSGNTTARSYDNTTKTWNGGRPIADRVSFVCLDNNKRYPEEYGMKYTDCGQIRAQIHMPSCWDGINAYKADNSHVAYLSQMLHVHLFYEMYYDTEAIQEPGGKFVFANGDTTGYGFHGDFINGWENSVLSSALGSCAQGEAGSGQISDCPPLAAVNTKDVKNCPERPALINEPVKGLIEKLPGCNSVTSGADSASHSQKSCDSSTSPPSINPFVLSRAADAPTMPSLNRVRDGWQYVGSANEPKGGRALTNASSTDAAMTIEKCQQFCSSKNLSHAGVEYGTECYCGSELGSGGSLSTTESTIYNSMVCAGDRKQFCGGPGRVMVFKKVN</sequence>